<keyword evidence="9" id="KW-1185">Reference proteome</keyword>
<name>A0A430AWY9_9ENTE</name>
<feature type="transmembrane region" description="Helical" evidence="7">
    <location>
        <begin position="112"/>
        <end position="131"/>
    </location>
</feature>
<dbReference type="OrthoDB" id="9027281at2"/>
<dbReference type="PANTHER" id="PTHR43663">
    <property type="entry name" value="CHROMATE TRANSPORT PROTEIN-RELATED"/>
    <property type="match status" value="1"/>
</dbReference>
<keyword evidence="6 7" id="KW-0472">Membrane</keyword>
<feature type="transmembrane region" description="Helical" evidence="7">
    <location>
        <begin position="7"/>
        <end position="27"/>
    </location>
</feature>
<evidence type="ECO:0000256" key="3">
    <source>
        <dbReference type="ARBA" id="ARBA00022475"/>
    </source>
</evidence>
<protein>
    <recommendedName>
        <fullName evidence="10">Chromate transporter</fullName>
    </recommendedName>
</protein>
<comment type="caution">
    <text evidence="8">The sequence shown here is derived from an EMBL/GenBank/DDBJ whole genome shotgun (WGS) entry which is preliminary data.</text>
</comment>
<keyword evidence="5 7" id="KW-1133">Transmembrane helix</keyword>
<evidence type="ECO:0000256" key="7">
    <source>
        <dbReference type="SAM" id="Phobius"/>
    </source>
</evidence>
<dbReference type="AlphaFoldDB" id="A0A430AWY9"/>
<comment type="similarity">
    <text evidence="2">Belongs to the chromate ion transporter (CHR) (TC 2.A.51) family.</text>
</comment>
<sequence length="176" mass="18910">MIRLIWIFLKIGFLGFGGGYAMLSLIFKDALSLGLTMQQFTDMNTLDLLAPGPIAVNSATYVGYMTFGLVGGLVATLAVCTSSFVCSALFLKYETTIVNNIYLEKMLQYLKIAAVSMIASVAISLLSDSLFSSELPVVSIVSMVTVSLLRFRYKLAVIPSLAVVGMVGCLLYVCGV</sequence>
<keyword evidence="3" id="KW-1003">Cell membrane</keyword>
<dbReference type="RefSeq" id="WP_126813450.1">
    <property type="nucleotide sequence ID" value="NZ_NGKC01000005.1"/>
</dbReference>
<dbReference type="InterPro" id="IPR052518">
    <property type="entry name" value="CHR_Transporter"/>
</dbReference>
<comment type="subcellular location">
    <subcellularLocation>
        <location evidence="1">Cell membrane</location>
        <topology evidence="1">Multi-pass membrane protein</topology>
    </subcellularLocation>
</comment>
<evidence type="ECO:0000256" key="5">
    <source>
        <dbReference type="ARBA" id="ARBA00022989"/>
    </source>
</evidence>
<evidence type="ECO:0008006" key="10">
    <source>
        <dbReference type="Google" id="ProtNLM"/>
    </source>
</evidence>
<gene>
    <name evidence="8" type="ORF">CBF27_06170</name>
</gene>
<feature type="transmembrane region" description="Helical" evidence="7">
    <location>
        <begin position="151"/>
        <end position="174"/>
    </location>
</feature>
<dbReference type="InterPro" id="IPR003370">
    <property type="entry name" value="Chromate_transpt"/>
</dbReference>
<evidence type="ECO:0000313" key="8">
    <source>
        <dbReference type="EMBL" id="RSU12556.1"/>
    </source>
</evidence>
<proteinExistence type="inferred from homology"/>
<dbReference type="Pfam" id="PF02417">
    <property type="entry name" value="Chromate_transp"/>
    <property type="match status" value="1"/>
</dbReference>
<dbReference type="PANTHER" id="PTHR43663:SF1">
    <property type="entry name" value="CHROMATE TRANSPORTER"/>
    <property type="match status" value="1"/>
</dbReference>
<evidence type="ECO:0000256" key="4">
    <source>
        <dbReference type="ARBA" id="ARBA00022692"/>
    </source>
</evidence>
<dbReference type="GO" id="GO:0005886">
    <property type="term" value="C:plasma membrane"/>
    <property type="evidence" value="ECO:0007669"/>
    <property type="project" value="UniProtKB-SubCell"/>
</dbReference>
<reference evidence="8 9" key="1">
    <citation type="submission" date="2017-05" db="EMBL/GenBank/DDBJ databases">
        <title>Vagococcus spp. assemblies.</title>
        <authorList>
            <person name="Gulvik C.A."/>
        </authorList>
    </citation>
    <scope>NUCLEOTIDE SEQUENCE [LARGE SCALE GENOMIC DNA]</scope>
    <source>
        <strain evidence="8 9">LMG 24798</strain>
    </source>
</reference>
<dbReference type="GO" id="GO:0015109">
    <property type="term" value="F:chromate transmembrane transporter activity"/>
    <property type="evidence" value="ECO:0007669"/>
    <property type="project" value="InterPro"/>
</dbReference>
<evidence type="ECO:0000256" key="6">
    <source>
        <dbReference type="ARBA" id="ARBA00023136"/>
    </source>
</evidence>
<evidence type="ECO:0000256" key="2">
    <source>
        <dbReference type="ARBA" id="ARBA00005262"/>
    </source>
</evidence>
<evidence type="ECO:0000256" key="1">
    <source>
        <dbReference type="ARBA" id="ARBA00004651"/>
    </source>
</evidence>
<feature type="transmembrane region" description="Helical" evidence="7">
    <location>
        <begin position="61"/>
        <end position="91"/>
    </location>
</feature>
<organism evidence="8 9">
    <name type="scientific">Vagococcus acidifermentans</name>
    <dbReference type="NCBI Taxonomy" id="564710"/>
    <lineage>
        <taxon>Bacteria</taxon>
        <taxon>Bacillati</taxon>
        <taxon>Bacillota</taxon>
        <taxon>Bacilli</taxon>
        <taxon>Lactobacillales</taxon>
        <taxon>Enterococcaceae</taxon>
        <taxon>Vagococcus</taxon>
    </lineage>
</organism>
<dbReference type="EMBL" id="NGKC01000005">
    <property type="protein sequence ID" value="RSU12556.1"/>
    <property type="molecule type" value="Genomic_DNA"/>
</dbReference>
<accession>A0A430AWY9</accession>
<evidence type="ECO:0000313" key="9">
    <source>
        <dbReference type="Proteomes" id="UP000286773"/>
    </source>
</evidence>
<dbReference type="Proteomes" id="UP000286773">
    <property type="component" value="Unassembled WGS sequence"/>
</dbReference>
<keyword evidence="4 7" id="KW-0812">Transmembrane</keyword>